<dbReference type="InterPro" id="IPR001139">
    <property type="entry name" value="Glyco_hydro_30"/>
</dbReference>
<keyword evidence="12" id="KW-0326">Glycosidase</keyword>
<comment type="catalytic activity">
    <reaction evidence="1">
        <text>a beta-D-glucosyl-(1&lt;-&gt;1')-N-acylsphing-4-enine + H2O = an N-acylsphing-4-enine + D-glucose</text>
        <dbReference type="Rhea" id="RHEA:13269"/>
        <dbReference type="ChEBI" id="CHEBI:4167"/>
        <dbReference type="ChEBI" id="CHEBI:15377"/>
        <dbReference type="ChEBI" id="CHEBI:22801"/>
        <dbReference type="ChEBI" id="CHEBI:52639"/>
        <dbReference type="EC" id="3.2.1.45"/>
    </reaction>
    <physiologicalReaction direction="left-to-right" evidence="1">
        <dbReference type="Rhea" id="RHEA:13270"/>
    </physiologicalReaction>
</comment>
<evidence type="ECO:0000313" key="16">
    <source>
        <dbReference type="EMBL" id="CAG7689974.1"/>
    </source>
</evidence>
<dbReference type="GO" id="GO:0010605">
    <property type="term" value="P:negative regulation of macromolecule metabolic process"/>
    <property type="evidence" value="ECO:0007669"/>
    <property type="project" value="UniProtKB-ARBA"/>
</dbReference>
<comment type="pathway">
    <text evidence="3">Sphingolipid metabolism.</text>
</comment>
<dbReference type="GO" id="GO:0016758">
    <property type="term" value="F:hexosyltransferase activity"/>
    <property type="evidence" value="ECO:0007669"/>
    <property type="project" value="UniProtKB-ARBA"/>
</dbReference>
<dbReference type="Proteomes" id="UP000708208">
    <property type="component" value="Unassembled WGS sequence"/>
</dbReference>
<dbReference type="InterPro" id="IPR033452">
    <property type="entry name" value="GH30_C"/>
</dbReference>
<dbReference type="GO" id="GO:0007040">
    <property type="term" value="P:lysosome organization"/>
    <property type="evidence" value="ECO:0007669"/>
    <property type="project" value="UniProtKB-ARBA"/>
</dbReference>
<dbReference type="GO" id="GO:0004348">
    <property type="term" value="F:glucosylceramidase activity"/>
    <property type="evidence" value="ECO:0007669"/>
    <property type="project" value="UniProtKB-EC"/>
</dbReference>
<keyword evidence="6 13" id="KW-0732">Signal</keyword>
<feature type="domain" description="Glycosyl hydrolase family 30 TIM-barrel" evidence="14">
    <location>
        <begin position="103"/>
        <end position="452"/>
    </location>
</feature>
<evidence type="ECO:0000256" key="5">
    <source>
        <dbReference type="ARBA" id="ARBA00012658"/>
    </source>
</evidence>
<dbReference type="GO" id="GO:0005764">
    <property type="term" value="C:lysosome"/>
    <property type="evidence" value="ECO:0007669"/>
    <property type="project" value="UniProtKB-ARBA"/>
</dbReference>
<accession>A0A8J2J704</accession>
<dbReference type="AlphaFoldDB" id="A0A8J2J704"/>
<comment type="pathway">
    <text evidence="2">Lipid metabolism; sphingolipid metabolism.</text>
</comment>
<dbReference type="GO" id="GO:0051246">
    <property type="term" value="P:regulation of protein metabolic process"/>
    <property type="evidence" value="ECO:0007669"/>
    <property type="project" value="UniProtKB-ARBA"/>
</dbReference>
<feature type="chain" id="PRO_5035321562" description="Glucosylceramidase" evidence="13">
    <location>
        <begin position="24"/>
        <end position="525"/>
    </location>
</feature>
<dbReference type="GO" id="GO:0008202">
    <property type="term" value="P:steroid metabolic process"/>
    <property type="evidence" value="ECO:0007669"/>
    <property type="project" value="UniProtKB-ARBA"/>
</dbReference>
<evidence type="ECO:0000256" key="10">
    <source>
        <dbReference type="ARBA" id="ARBA00050474"/>
    </source>
</evidence>
<dbReference type="GO" id="GO:0005102">
    <property type="term" value="F:signaling receptor binding"/>
    <property type="evidence" value="ECO:0007669"/>
    <property type="project" value="UniProtKB-ARBA"/>
</dbReference>
<evidence type="ECO:0000256" key="12">
    <source>
        <dbReference type="RuleBase" id="RU361188"/>
    </source>
</evidence>
<comment type="similarity">
    <text evidence="4 12">Belongs to the glycosyl hydrolase 30 family.</text>
</comment>
<dbReference type="EC" id="3.2.1.45" evidence="5 12"/>
<comment type="catalytic activity">
    <reaction evidence="10">
        <text>a beta-D-glucosylceramide + H2O = an N-acyl-sphingoid base + D-glucose</text>
        <dbReference type="Rhea" id="RHEA:81447"/>
        <dbReference type="ChEBI" id="CHEBI:4167"/>
        <dbReference type="ChEBI" id="CHEBI:15377"/>
        <dbReference type="ChEBI" id="CHEBI:83264"/>
        <dbReference type="ChEBI" id="CHEBI:83273"/>
    </reaction>
    <physiologicalReaction direction="left-to-right" evidence="10">
        <dbReference type="Rhea" id="RHEA:81448"/>
    </physiologicalReaction>
</comment>
<evidence type="ECO:0000256" key="4">
    <source>
        <dbReference type="ARBA" id="ARBA00005382"/>
    </source>
</evidence>
<evidence type="ECO:0000256" key="3">
    <source>
        <dbReference type="ARBA" id="ARBA00004991"/>
    </source>
</evidence>
<evidence type="ECO:0000256" key="6">
    <source>
        <dbReference type="ARBA" id="ARBA00022729"/>
    </source>
</evidence>
<feature type="signal peptide" evidence="13">
    <location>
        <begin position="1"/>
        <end position="23"/>
    </location>
</feature>
<feature type="domain" description="Glycosyl hydrolase family 30 beta sandwich" evidence="15">
    <location>
        <begin position="456"/>
        <end position="521"/>
    </location>
</feature>
<comment type="catalytic activity">
    <reaction evidence="11">
        <text>an N-acyl-1-beta-D-glucosyl-15-methylhexadecasphing-4-enine + H2O = an N-acyl-15-methylhexadecasphing-4-enine + D-glucose</text>
        <dbReference type="Rhea" id="RHEA:34755"/>
        <dbReference type="ChEBI" id="CHEBI:4167"/>
        <dbReference type="ChEBI" id="CHEBI:15377"/>
        <dbReference type="ChEBI" id="CHEBI:70815"/>
        <dbReference type="ChEBI" id="CHEBI:70846"/>
    </reaction>
    <physiologicalReaction direction="left-to-right" evidence="11">
        <dbReference type="Rhea" id="RHEA:34756"/>
    </physiologicalReaction>
</comment>
<reference evidence="16" key="1">
    <citation type="submission" date="2021-06" db="EMBL/GenBank/DDBJ databases">
        <authorList>
            <person name="Hodson N. C."/>
            <person name="Mongue J. A."/>
            <person name="Jaron S. K."/>
        </authorList>
    </citation>
    <scope>NUCLEOTIDE SEQUENCE</scope>
</reference>
<evidence type="ECO:0000256" key="8">
    <source>
        <dbReference type="ARBA" id="ARBA00022919"/>
    </source>
</evidence>
<dbReference type="InterPro" id="IPR033453">
    <property type="entry name" value="Glyco_hydro_30_TIM-barrel"/>
</dbReference>
<sequence length="525" mass="59642">MFQSVKILFLTIVVITIAKSADAAQKCQKKPHHDSFVCVCTEKRCDTIDPLKRTDNDVIQIYESTRAGKRFARRIQKFGYNVKVLYAENRNLTIDRKQKFQEIIGFGGSFSDAASLGIGSLSKKLQHQVLSAYYGKKGIEYSVGRVVIAGSDFSNRPYTYDESPWDWNLVNYSFVEEDTKYKIPQLLLAQELSNIKLKYFASSWAPPAWLKTNNKLNHGGGLHEAPGSIFYKTYAKYLLKFFDGYKAAGIDWWGMTIQNEPATGFDPWFPWNTCAFSPETERDFLKKDLGPTMEAAGYTPENFNIMVLDHNRNLLPAWADKIFKDPEASRYAKGTGVHWYGNAVSSVKIYDDLHALHPDKFIFATEACTSGPDGDRTGLGNWTIGEEYAHDILRDLKHWVTGWTDWNLVLDMVGGPNWVQNYQSAPIIVNAEKNEFYKNPSFYAMGHFSKFLPPKSVRIGILPEIIVNPDSDQFQAGAFERPDGGIVVIIINSRDANQLVTITDTERWTVKINVEPHSFNSLLYY</sequence>
<evidence type="ECO:0000256" key="2">
    <source>
        <dbReference type="ARBA" id="ARBA00004760"/>
    </source>
</evidence>
<dbReference type="EMBL" id="CAJVCH010020819">
    <property type="protein sequence ID" value="CAG7689974.1"/>
    <property type="molecule type" value="Genomic_DNA"/>
</dbReference>
<dbReference type="GO" id="GO:0006066">
    <property type="term" value="P:alcohol metabolic process"/>
    <property type="evidence" value="ECO:0007669"/>
    <property type="project" value="UniProtKB-ARBA"/>
</dbReference>
<evidence type="ECO:0000259" key="14">
    <source>
        <dbReference type="Pfam" id="PF02055"/>
    </source>
</evidence>
<evidence type="ECO:0000256" key="13">
    <source>
        <dbReference type="SAM" id="SignalP"/>
    </source>
</evidence>
<dbReference type="GO" id="GO:0042391">
    <property type="term" value="P:regulation of membrane potential"/>
    <property type="evidence" value="ECO:0007669"/>
    <property type="project" value="UniProtKB-ARBA"/>
</dbReference>
<keyword evidence="7 12" id="KW-0378">Hydrolase</keyword>
<dbReference type="PANTHER" id="PTHR11069:SF23">
    <property type="entry name" value="LYSOSOMAL ACID GLUCOSYLCERAMIDASE"/>
    <property type="match status" value="1"/>
</dbReference>
<dbReference type="GO" id="GO:0030163">
    <property type="term" value="P:protein catabolic process"/>
    <property type="evidence" value="ECO:0007669"/>
    <property type="project" value="UniProtKB-ARBA"/>
</dbReference>
<dbReference type="GO" id="GO:0016241">
    <property type="term" value="P:regulation of macroautophagy"/>
    <property type="evidence" value="ECO:0007669"/>
    <property type="project" value="UniProtKB-ARBA"/>
</dbReference>
<protein>
    <recommendedName>
        <fullName evidence="5 12">Glucosylceramidase</fullName>
        <ecNumber evidence="5 12">3.2.1.45</ecNumber>
    </recommendedName>
</protein>
<dbReference type="GO" id="GO:0032006">
    <property type="term" value="P:regulation of TOR signaling"/>
    <property type="evidence" value="ECO:0007669"/>
    <property type="project" value="UniProtKB-ARBA"/>
</dbReference>
<dbReference type="PANTHER" id="PTHR11069">
    <property type="entry name" value="GLUCOSYLCERAMIDASE"/>
    <property type="match status" value="1"/>
</dbReference>
<dbReference type="OrthoDB" id="2160638at2759"/>
<dbReference type="FunFam" id="3.20.20.80:FF:000030">
    <property type="entry name" value="Lysosomal acid glucosylceramidase"/>
    <property type="match status" value="1"/>
</dbReference>
<dbReference type="GO" id="GO:0006680">
    <property type="term" value="P:glucosylceramide catabolic process"/>
    <property type="evidence" value="ECO:0007669"/>
    <property type="project" value="TreeGrafter"/>
</dbReference>
<proteinExistence type="inferred from homology"/>
<organism evidence="16 17">
    <name type="scientific">Allacma fusca</name>
    <dbReference type="NCBI Taxonomy" id="39272"/>
    <lineage>
        <taxon>Eukaryota</taxon>
        <taxon>Metazoa</taxon>
        <taxon>Ecdysozoa</taxon>
        <taxon>Arthropoda</taxon>
        <taxon>Hexapoda</taxon>
        <taxon>Collembola</taxon>
        <taxon>Symphypleona</taxon>
        <taxon>Sminthuridae</taxon>
        <taxon>Allacma</taxon>
    </lineage>
</organism>
<gene>
    <name evidence="16" type="ORF">AFUS01_LOCUS3461</name>
</gene>
<evidence type="ECO:0000256" key="7">
    <source>
        <dbReference type="ARBA" id="ARBA00022801"/>
    </source>
</evidence>
<evidence type="ECO:0000256" key="1">
    <source>
        <dbReference type="ARBA" id="ARBA00001013"/>
    </source>
</evidence>
<dbReference type="GO" id="GO:0006914">
    <property type="term" value="P:autophagy"/>
    <property type="evidence" value="ECO:0007669"/>
    <property type="project" value="UniProtKB-ARBA"/>
</dbReference>
<evidence type="ECO:0000256" key="11">
    <source>
        <dbReference type="ARBA" id="ARBA00051345"/>
    </source>
</evidence>
<comment type="caution">
    <text evidence="16">The sequence shown here is derived from an EMBL/GenBank/DDBJ whole genome shotgun (WGS) entry which is preliminary data.</text>
</comment>
<dbReference type="GO" id="GO:0005774">
    <property type="term" value="C:vacuolar membrane"/>
    <property type="evidence" value="ECO:0007669"/>
    <property type="project" value="UniProtKB-ARBA"/>
</dbReference>
<keyword evidence="9 12" id="KW-0443">Lipid metabolism</keyword>
<dbReference type="Pfam" id="PF02055">
    <property type="entry name" value="Glyco_hydro_30"/>
    <property type="match status" value="1"/>
</dbReference>
<name>A0A8J2J704_9HEXA</name>
<evidence type="ECO:0000256" key="9">
    <source>
        <dbReference type="ARBA" id="ARBA00023098"/>
    </source>
</evidence>
<keyword evidence="8 12" id="KW-0746">Sphingolipid metabolism</keyword>
<evidence type="ECO:0000259" key="15">
    <source>
        <dbReference type="Pfam" id="PF17189"/>
    </source>
</evidence>
<dbReference type="Pfam" id="PF17189">
    <property type="entry name" value="Glyco_hydro_30C"/>
    <property type="match status" value="1"/>
</dbReference>
<keyword evidence="17" id="KW-1185">Reference proteome</keyword>
<evidence type="ECO:0000313" key="17">
    <source>
        <dbReference type="Proteomes" id="UP000708208"/>
    </source>
</evidence>